<reference evidence="1" key="2">
    <citation type="journal article" date="2015" name="Data Brief">
        <title>Shoot transcriptome of the giant reed, Arundo donax.</title>
        <authorList>
            <person name="Barrero R.A."/>
            <person name="Guerrero F.D."/>
            <person name="Moolhuijzen P."/>
            <person name="Goolsby J.A."/>
            <person name="Tidwell J."/>
            <person name="Bellgard S.E."/>
            <person name="Bellgard M.I."/>
        </authorList>
    </citation>
    <scope>NUCLEOTIDE SEQUENCE</scope>
    <source>
        <tissue evidence="1">Shoot tissue taken approximately 20 cm above the soil surface</tissue>
    </source>
</reference>
<name>A0A0A8ZZV6_ARUDO</name>
<organism evidence="1">
    <name type="scientific">Arundo donax</name>
    <name type="common">Giant reed</name>
    <name type="synonym">Donax arundinaceus</name>
    <dbReference type="NCBI Taxonomy" id="35708"/>
    <lineage>
        <taxon>Eukaryota</taxon>
        <taxon>Viridiplantae</taxon>
        <taxon>Streptophyta</taxon>
        <taxon>Embryophyta</taxon>
        <taxon>Tracheophyta</taxon>
        <taxon>Spermatophyta</taxon>
        <taxon>Magnoliopsida</taxon>
        <taxon>Liliopsida</taxon>
        <taxon>Poales</taxon>
        <taxon>Poaceae</taxon>
        <taxon>PACMAD clade</taxon>
        <taxon>Arundinoideae</taxon>
        <taxon>Arundineae</taxon>
        <taxon>Arundo</taxon>
    </lineage>
</organism>
<sequence>MSPKPPCTMNCLKLSVNFFNSLYVNCQFSISCR</sequence>
<proteinExistence type="predicted"/>
<dbReference type="EMBL" id="GBRH01253524">
    <property type="protein sequence ID" value="JAD44371.1"/>
    <property type="molecule type" value="Transcribed_RNA"/>
</dbReference>
<dbReference type="AlphaFoldDB" id="A0A0A8ZZV6"/>
<accession>A0A0A8ZZV6</accession>
<protein>
    <submittedName>
        <fullName evidence="1">Uncharacterized protein</fullName>
    </submittedName>
</protein>
<dbReference type="PROSITE" id="PS51257">
    <property type="entry name" value="PROKAR_LIPOPROTEIN"/>
    <property type="match status" value="1"/>
</dbReference>
<reference evidence="1" key="1">
    <citation type="submission" date="2014-09" db="EMBL/GenBank/DDBJ databases">
        <authorList>
            <person name="Magalhaes I.L.F."/>
            <person name="Oliveira U."/>
            <person name="Santos F.R."/>
            <person name="Vidigal T.H.D.A."/>
            <person name="Brescovit A.D."/>
            <person name="Santos A.J."/>
        </authorList>
    </citation>
    <scope>NUCLEOTIDE SEQUENCE</scope>
    <source>
        <tissue evidence="1">Shoot tissue taken approximately 20 cm above the soil surface</tissue>
    </source>
</reference>
<evidence type="ECO:0000313" key="1">
    <source>
        <dbReference type="EMBL" id="JAD44371.1"/>
    </source>
</evidence>